<keyword evidence="5 8" id="KW-0324">Glycolysis</keyword>
<dbReference type="InterPro" id="IPR013785">
    <property type="entry name" value="Aldolase_TIM"/>
</dbReference>
<comment type="pathway">
    <text evidence="2">Carbohydrate degradation; glycolysis; D-glyceraldehyde 3-phosphate and glycerone phosphate from D-glucose: step 4/4.</text>
</comment>
<comment type="caution">
    <text evidence="9">The sequence shown here is derived from an EMBL/GenBank/DDBJ whole genome shotgun (WGS) entry which is preliminary data.</text>
</comment>
<evidence type="ECO:0000256" key="2">
    <source>
        <dbReference type="ARBA" id="ARBA00004714"/>
    </source>
</evidence>
<dbReference type="SUPFAM" id="SSF51569">
    <property type="entry name" value="Aldolase"/>
    <property type="match status" value="1"/>
</dbReference>
<dbReference type="Proteomes" id="UP000789595">
    <property type="component" value="Unassembled WGS sequence"/>
</dbReference>
<evidence type="ECO:0000313" key="9">
    <source>
        <dbReference type="EMBL" id="CAH0366568.1"/>
    </source>
</evidence>
<evidence type="ECO:0000256" key="3">
    <source>
        <dbReference type="ARBA" id="ARBA00010387"/>
    </source>
</evidence>
<dbReference type="FunFam" id="3.20.20.70:FF:000140">
    <property type="entry name" value="Fructose-bisphosphate aldolase"/>
    <property type="match status" value="1"/>
</dbReference>
<gene>
    <name evidence="9" type="ORF">PECAL_1P30670</name>
</gene>
<evidence type="ECO:0000313" key="10">
    <source>
        <dbReference type="Proteomes" id="UP000789595"/>
    </source>
</evidence>
<dbReference type="PROSITE" id="PS00158">
    <property type="entry name" value="ALDOLASE_CLASS_I"/>
    <property type="match status" value="1"/>
</dbReference>
<dbReference type="OrthoDB" id="36455at2759"/>
<evidence type="ECO:0000256" key="7">
    <source>
        <dbReference type="ARBA" id="ARBA00023270"/>
    </source>
</evidence>
<keyword evidence="10" id="KW-1185">Reference proteome</keyword>
<sequence>MASFTGTYKDELIATANAIAAPGKGILAADESTGTIGKRFAPINVENTQPNRVRYRELLFKTKGLGQYISGAITYEETLFDTATCGTPMVDLLKKEGIIPGIKVDKGVQPLFGTNGETVTQGIDDLGKRCAKYYAQGARFAKWRAVLKIDAATHCPTPLSIDQNAETLARYAAICQANGLVPIVEPEVLMDGPHSAEDAEKVCEKVLAAVYKKLSDHHVLLEGTLLKPNMVRSGESAATKCDMTEVAVRTVRCLSRTVPPAVPGITFLSGGMSEEDASLALQAMNVCPGKKPWSLTFSYGRALQQSVLKAWKGSDANIAAAQKELMIRSKANSEANLGTYKGGAGGAAATASTFVANYSY</sequence>
<dbReference type="NCBIfam" id="NF033379">
    <property type="entry name" value="FrucBisAld_I"/>
    <property type="match status" value="1"/>
</dbReference>
<dbReference type="Pfam" id="PF00274">
    <property type="entry name" value="Glycolytic"/>
    <property type="match status" value="1"/>
</dbReference>
<organism evidence="9 10">
    <name type="scientific">Pelagomonas calceolata</name>
    <dbReference type="NCBI Taxonomy" id="35677"/>
    <lineage>
        <taxon>Eukaryota</taxon>
        <taxon>Sar</taxon>
        <taxon>Stramenopiles</taxon>
        <taxon>Ochrophyta</taxon>
        <taxon>Pelagophyceae</taxon>
        <taxon>Pelagomonadales</taxon>
        <taxon>Pelagomonadaceae</taxon>
        <taxon>Pelagomonas</taxon>
    </lineage>
</organism>
<dbReference type="InterPro" id="IPR000741">
    <property type="entry name" value="FBA_I"/>
</dbReference>
<dbReference type="AlphaFoldDB" id="A0A8J2S7Y7"/>
<dbReference type="GO" id="GO:0004332">
    <property type="term" value="F:fructose-bisphosphate aldolase activity"/>
    <property type="evidence" value="ECO:0007669"/>
    <property type="project" value="UniProtKB-EC"/>
</dbReference>
<reference evidence="9" key="1">
    <citation type="submission" date="2021-11" db="EMBL/GenBank/DDBJ databases">
        <authorList>
            <consortium name="Genoscope - CEA"/>
            <person name="William W."/>
        </authorList>
    </citation>
    <scope>NUCLEOTIDE SEQUENCE</scope>
</reference>
<evidence type="ECO:0000256" key="4">
    <source>
        <dbReference type="ARBA" id="ARBA00013068"/>
    </source>
</evidence>
<proteinExistence type="inferred from homology"/>
<accession>A0A8J2S7Y7</accession>
<dbReference type="EMBL" id="CAKKNE010000001">
    <property type="protein sequence ID" value="CAH0366568.1"/>
    <property type="molecule type" value="Genomic_DNA"/>
</dbReference>
<dbReference type="PANTHER" id="PTHR11627">
    <property type="entry name" value="FRUCTOSE-BISPHOSPHATE ALDOLASE"/>
    <property type="match status" value="1"/>
</dbReference>
<dbReference type="CDD" id="cd00948">
    <property type="entry name" value="FBP_aldolase_I_a"/>
    <property type="match status" value="1"/>
</dbReference>
<comment type="catalytic activity">
    <reaction evidence="1 8">
        <text>beta-D-fructose 1,6-bisphosphate = D-glyceraldehyde 3-phosphate + dihydroxyacetone phosphate</text>
        <dbReference type="Rhea" id="RHEA:14729"/>
        <dbReference type="ChEBI" id="CHEBI:32966"/>
        <dbReference type="ChEBI" id="CHEBI:57642"/>
        <dbReference type="ChEBI" id="CHEBI:59776"/>
        <dbReference type="EC" id="4.1.2.13"/>
    </reaction>
</comment>
<keyword evidence="7" id="KW-0704">Schiff base</keyword>
<evidence type="ECO:0000256" key="8">
    <source>
        <dbReference type="RuleBase" id="RU003994"/>
    </source>
</evidence>
<comment type="similarity">
    <text evidence="3 8">Belongs to the class I fructose-bisphosphate aldolase family.</text>
</comment>
<dbReference type="InterPro" id="IPR029768">
    <property type="entry name" value="Aldolase_I_AS"/>
</dbReference>
<keyword evidence="6 8" id="KW-0456">Lyase</keyword>
<evidence type="ECO:0000256" key="1">
    <source>
        <dbReference type="ARBA" id="ARBA00000441"/>
    </source>
</evidence>
<protein>
    <recommendedName>
        <fullName evidence="4 8">Fructose-bisphosphate aldolase</fullName>
        <ecNumber evidence="4 8">4.1.2.13</ecNumber>
    </recommendedName>
</protein>
<dbReference type="UniPathway" id="UPA00109">
    <property type="reaction ID" value="UER00183"/>
</dbReference>
<dbReference type="GO" id="GO:0006096">
    <property type="term" value="P:glycolytic process"/>
    <property type="evidence" value="ECO:0007669"/>
    <property type="project" value="UniProtKB-UniPathway"/>
</dbReference>
<name>A0A8J2S7Y7_9STRA</name>
<dbReference type="EC" id="4.1.2.13" evidence="4 8"/>
<evidence type="ECO:0000256" key="6">
    <source>
        <dbReference type="ARBA" id="ARBA00023239"/>
    </source>
</evidence>
<dbReference type="Gene3D" id="3.20.20.70">
    <property type="entry name" value="Aldolase class I"/>
    <property type="match status" value="1"/>
</dbReference>
<evidence type="ECO:0000256" key="5">
    <source>
        <dbReference type="ARBA" id="ARBA00023152"/>
    </source>
</evidence>